<organism evidence="13 14">
    <name type="scientific">Bartonella tamiae Th239</name>
    <dbReference type="NCBI Taxonomy" id="1094558"/>
    <lineage>
        <taxon>Bacteria</taxon>
        <taxon>Pseudomonadati</taxon>
        <taxon>Pseudomonadota</taxon>
        <taxon>Alphaproteobacteria</taxon>
        <taxon>Hyphomicrobiales</taxon>
        <taxon>Bartonellaceae</taxon>
        <taxon>Bartonella</taxon>
    </lineage>
</organism>
<dbReference type="STRING" id="1094558.ME5_00419"/>
<name>J1K0X6_9HYPH</name>
<comment type="pathway">
    <text evidence="1 10">Amino-acid biosynthesis; L-histidine biosynthesis; L-histidine from 5-phospho-alpha-D-ribose 1-diphosphate: step 5/9.</text>
</comment>
<dbReference type="Pfam" id="PF00117">
    <property type="entry name" value="GATase"/>
    <property type="match status" value="1"/>
</dbReference>
<evidence type="ECO:0000256" key="1">
    <source>
        <dbReference type="ARBA" id="ARBA00005091"/>
    </source>
</evidence>
<comment type="catalytic activity">
    <reaction evidence="9 10">
        <text>L-glutamine + H2O = L-glutamate + NH4(+)</text>
        <dbReference type="Rhea" id="RHEA:15889"/>
        <dbReference type="ChEBI" id="CHEBI:15377"/>
        <dbReference type="ChEBI" id="CHEBI:28938"/>
        <dbReference type="ChEBI" id="CHEBI:29985"/>
        <dbReference type="ChEBI" id="CHEBI:58359"/>
        <dbReference type="EC" id="3.5.1.2"/>
    </reaction>
</comment>
<keyword evidence="14" id="KW-1185">Reference proteome</keyword>
<keyword evidence="10" id="KW-0963">Cytoplasm</keyword>
<dbReference type="CDD" id="cd01748">
    <property type="entry name" value="GATase1_IGP_Synthase"/>
    <property type="match status" value="1"/>
</dbReference>
<keyword evidence="6 10" id="KW-0368">Histidine biosynthesis</keyword>
<comment type="function">
    <text evidence="10">IGPS catalyzes the conversion of PRFAR and glutamine to IGP, AICAR and glutamate. The HisH subunit catalyzes the hydrolysis of glutamine to glutamate and ammonia as part of the synthesis of IGP and AICAR. The resulting ammonia molecule is channeled to the active site of HisF.</text>
</comment>
<reference evidence="13 14" key="1">
    <citation type="submission" date="2012-03" db="EMBL/GenBank/DDBJ databases">
        <title>The Genome Sequence of Bartonella tamiae Th239.</title>
        <authorList>
            <consortium name="The Broad Institute Genome Sequencing Platform"/>
            <consortium name="The Broad Institute Genome Sequencing Center for Infectious Disease"/>
            <person name="Feldgarden M."/>
            <person name="Kirby J."/>
            <person name="Kosoy M."/>
            <person name="Birtles R."/>
            <person name="Probert W.S."/>
            <person name="Chiaraviglio L."/>
            <person name="Young S.K."/>
            <person name="Zeng Q."/>
            <person name="Gargeya S."/>
            <person name="Fitzgerald M."/>
            <person name="Haas B."/>
            <person name="Abouelleil A."/>
            <person name="Alvarado L."/>
            <person name="Arachchi H.M."/>
            <person name="Berlin A."/>
            <person name="Chapman S.B."/>
            <person name="Gearin G."/>
            <person name="Goldberg J."/>
            <person name="Griggs A."/>
            <person name="Gujja S."/>
            <person name="Hansen M."/>
            <person name="Heiman D."/>
            <person name="Howarth C."/>
            <person name="Larimer J."/>
            <person name="Lui A."/>
            <person name="MacDonald P.J.P."/>
            <person name="McCowen C."/>
            <person name="Montmayeur A."/>
            <person name="Murphy C."/>
            <person name="Neiman D."/>
            <person name="Pearson M."/>
            <person name="Priest M."/>
            <person name="Roberts A."/>
            <person name="Saif S."/>
            <person name="Shea T."/>
            <person name="Sisk P."/>
            <person name="Stolte C."/>
            <person name="Sykes S."/>
            <person name="Wortman J."/>
            <person name="Nusbaum C."/>
            <person name="Birren B."/>
        </authorList>
    </citation>
    <scope>NUCLEOTIDE SEQUENCE [LARGE SCALE GENOMIC DNA]</scope>
    <source>
        <strain evidence="13 14">Th239</strain>
    </source>
</reference>
<dbReference type="RefSeq" id="WP_008037987.1">
    <property type="nucleotide sequence ID" value="NZ_JH725147.1"/>
</dbReference>
<keyword evidence="7 10" id="KW-0456">Lyase</keyword>
<evidence type="ECO:0000313" key="14">
    <source>
        <dbReference type="Proteomes" id="UP000008952"/>
    </source>
</evidence>
<keyword evidence="4 10" id="KW-0378">Hydrolase</keyword>
<dbReference type="EC" id="4.3.2.10" evidence="10"/>
<keyword evidence="3 10" id="KW-0028">Amino-acid biosynthesis</keyword>
<dbReference type="EMBL" id="AIMB01000003">
    <property type="protein sequence ID" value="EJF91087.1"/>
    <property type="molecule type" value="Genomic_DNA"/>
</dbReference>
<dbReference type="UniPathway" id="UPA00031">
    <property type="reaction ID" value="UER00010"/>
</dbReference>
<dbReference type="GO" id="GO:0004359">
    <property type="term" value="F:glutaminase activity"/>
    <property type="evidence" value="ECO:0007669"/>
    <property type="project" value="UniProtKB-EC"/>
</dbReference>
<proteinExistence type="inferred from homology"/>
<evidence type="ECO:0000256" key="2">
    <source>
        <dbReference type="ARBA" id="ARBA00011152"/>
    </source>
</evidence>
<dbReference type="GO" id="GO:0000105">
    <property type="term" value="P:L-histidine biosynthetic process"/>
    <property type="evidence" value="ECO:0007669"/>
    <property type="project" value="UniProtKB-UniRule"/>
</dbReference>
<comment type="caution">
    <text evidence="13">The sequence shown here is derived from an EMBL/GenBank/DDBJ whole genome shotgun (WGS) entry which is preliminary data.</text>
</comment>
<comment type="catalytic activity">
    <reaction evidence="8 10">
        <text>5-[(5-phospho-1-deoxy-D-ribulos-1-ylimino)methylamino]-1-(5-phospho-beta-D-ribosyl)imidazole-4-carboxamide + L-glutamine = D-erythro-1-(imidazol-4-yl)glycerol 3-phosphate + 5-amino-1-(5-phospho-beta-D-ribosyl)imidazole-4-carboxamide + L-glutamate + H(+)</text>
        <dbReference type="Rhea" id="RHEA:24793"/>
        <dbReference type="ChEBI" id="CHEBI:15378"/>
        <dbReference type="ChEBI" id="CHEBI:29985"/>
        <dbReference type="ChEBI" id="CHEBI:58278"/>
        <dbReference type="ChEBI" id="CHEBI:58359"/>
        <dbReference type="ChEBI" id="CHEBI:58475"/>
        <dbReference type="ChEBI" id="CHEBI:58525"/>
        <dbReference type="EC" id="4.3.2.10"/>
    </reaction>
</comment>
<evidence type="ECO:0000256" key="9">
    <source>
        <dbReference type="ARBA" id="ARBA00049534"/>
    </source>
</evidence>
<dbReference type="OrthoDB" id="9807137at2"/>
<dbReference type="InterPro" id="IPR010139">
    <property type="entry name" value="Imidazole-glycPsynth_HisH"/>
</dbReference>
<keyword evidence="13" id="KW-0808">Transferase</keyword>
<evidence type="ECO:0000256" key="6">
    <source>
        <dbReference type="ARBA" id="ARBA00023102"/>
    </source>
</evidence>
<evidence type="ECO:0000256" key="5">
    <source>
        <dbReference type="ARBA" id="ARBA00022962"/>
    </source>
</evidence>
<gene>
    <name evidence="10" type="primary">hisH</name>
    <name evidence="13" type="ORF">ME5_00419</name>
</gene>
<keyword evidence="5 10" id="KW-0315">Glutamine amidotransferase</keyword>
<evidence type="ECO:0000259" key="12">
    <source>
        <dbReference type="Pfam" id="PF00117"/>
    </source>
</evidence>
<dbReference type="PANTHER" id="PTHR42701:SF1">
    <property type="entry name" value="IMIDAZOLE GLYCEROL PHOSPHATE SYNTHASE SUBUNIT HISH"/>
    <property type="match status" value="1"/>
</dbReference>
<dbReference type="NCBIfam" id="TIGR01855">
    <property type="entry name" value="IMP_synth_hisH"/>
    <property type="match status" value="1"/>
</dbReference>
<dbReference type="GO" id="GO:0000107">
    <property type="term" value="F:imidazoleglycerol-phosphate synthase activity"/>
    <property type="evidence" value="ECO:0007669"/>
    <property type="project" value="UniProtKB-UniRule"/>
</dbReference>
<evidence type="ECO:0000256" key="10">
    <source>
        <dbReference type="HAMAP-Rule" id="MF_00278"/>
    </source>
</evidence>
<dbReference type="SUPFAM" id="SSF52317">
    <property type="entry name" value="Class I glutamine amidotransferase-like"/>
    <property type="match status" value="1"/>
</dbReference>
<dbReference type="EC" id="3.5.1.2" evidence="10"/>
<dbReference type="PROSITE" id="PS51273">
    <property type="entry name" value="GATASE_TYPE_1"/>
    <property type="match status" value="1"/>
</dbReference>
<dbReference type="Gene3D" id="3.40.50.880">
    <property type="match status" value="1"/>
</dbReference>
<dbReference type="InterPro" id="IPR017926">
    <property type="entry name" value="GATASE"/>
</dbReference>
<feature type="active site" evidence="10 11">
    <location>
        <position position="196"/>
    </location>
</feature>
<dbReference type="GO" id="GO:0016829">
    <property type="term" value="F:lyase activity"/>
    <property type="evidence" value="ECO:0007669"/>
    <property type="project" value="UniProtKB-KW"/>
</dbReference>
<comment type="subunit">
    <text evidence="2 10">Heterodimer of HisH and HisF.</text>
</comment>
<dbReference type="HOGENOM" id="CLU_071837_2_0_5"/>
<dbReference type="eggNOG" id="COG0118">
    <property type="taxonomic scope" value="Bacteria"/>
</dbReference>
<dbReference type="InterPro" id="IPR029062">
    <property type="entry name" value="Class_I_gatase-like"/>
</dbReference>
<evidence type="ECO:0000256" key="8">
    <source>
        <dbReference type="ARBA" id="ARBA00047838"/>
    </source>
</evidence>
<dbReference type="Proteomes" id="UP000008952">
    <property type="component" value="Unassembled WGS sequence"/>
</dbReference>
<dbReference type="HAMAP" id="MF_00278">
    <property type="entry name" value="HisH"/>
    <property type="match status" value="1"/>
</dbReference>
<comment type="subcellular location">
    <subcellularLocation>
        <location evidence="10">Cytoplasm</location>
    </subcellularLocation>
</comment>
<feature type="active site" evidence="10 11">
    <location>
        <position position="198"/>
    </location>
</feature>
<dbReference type="GO" id="GO:0005737">
    <property type="term" value="C:cytoplasm"/>
    <property type="evidence" value="ECO:0007669"/>
    <property type="project" value="UniProtKB-SubCell"/>
</dbReference>
<accession>J1K0X6</accession>
<feature type="active site" description="Nucleophile" evidence="10 11">
    <location>
        <position position="88"/>
    </location>
</feature>
<dbReference type="PANTHER" id="PTHR42701">
    <property type="entry name" value="IMIDAZOLE GLYCEROL PHOSPHATE SYNTHASE SUBUNIT HISH"/>
    <property type="match status" value="1"/>
</dbReference>
<dbReference type="AlphaFoldDB" id="J1K0X6"/>
<sequence length="216" mass="23960">MRVVIIDYGSGNLNSVQKAFERASQKHHRQDDIILSNKADDVLKADRIVLPGVGAYGDCMMGLKTLENMVEALNEAVQVRARPFMGICVGMQLMANRGMEKKQTLGLGWIDGDVTLINPTHSNLKIPHMGWNTVALTRPHPLFQNIHTGPSGSHAYFVHSYHMECKNPDNVLATTDYGGTLCAAILHDTMFGTQFHPEKSQKFGLTLIANFLDWTP</sequence>
<evidence type="ECO:0000256" key="11">
    <source>
        <dbReference type="PIRSR" id="PIRSR000495-1"/>
    </source>
</evidence>
<dbReference type="PIRSF" id="PIRSF000495">
    <property type="entry name" value="Amidotransf_hisH"/>
    <property type="match status" value="1"/>
</dbReference>
<evidence type="ECO:0000256" key="7">
    <source>
        <dbReference type="ARBA" id="ARBA00023239"/>
    </source>
</evidence>
<evidence type="ECO:0000313" key="13">
    <source>
        <dbReference type="EMBL" id="EJF91087.1"/>
    </source>
</evidence>
<evidence type="ECO:0000256" key="3">
    <source>
        <dbReference type="ARBA" id="ARBA00022605"/>
    </source>
</evidence>
<dbReference type="PATRIC" id="fig|1094558.3.peg.464"/>
<evidence type="ECO:0000256" key="4">
    <source>
        <dbReference type="ARBA" id="ARBA00022801"/>
    </source>
</evidence>
<protein>
    <recommendedName>
        <fullName evidence="10">Imidazole glycerol phosphate synthase subunit HisH</fullName>
        <ecNumber evidence="10">4.3.2.10</ecNumber>
    </recommendedName>
    <alternativeName>
        <fullName evidence="10">IGP synthase glutaminase subunit</fullName>
        <ecNumber evidence="10">3.5.1.2</ecNumber>
    </alternativeName>
    <alternativeName>
        <fullName evidence="10">IGP synthase subunit HisH</fullName>
    </alternativeName>
    <alternativeName>
        <fullName evidence="10">ImGP synthase subunit HisH</fullName>
        <shortName evidence="10">IGPS subunit HisH</shortName>
    </alternativeName>
</protein>
<feature type="domain" description="Glutamine amidotransferase" evidence="12">
    <location>
        <begin position="5"/>
        <end position="211"/>
    </location>
</feature>